<feature type="compositionally biased region" description="Polar residues" evidence="2">
    <location>
        <begin position="213"/>
        <end position="225"/>
    </location>
</feature>
<feature type="compositionally biased region" description="Basic and acidic residues" evidence="2">
    <location>
        <begin position="76"/>
        <end position="97"/>
    </location>
</feature>
<feature type="compositionally biased region" description="Low complexity" evidence="2">
    <location>
        <begin position="362"/>
        <end position="373"/>
    </location>
</feature>
<organism evidence="3 4">
    <name type="scientific">Dentipellis fragilis</name>
    <dbReference type="NCBI Taxonomy" id="205917"/>
    <lineage>
        <taxon>Eukaryota</taxon>
        <taxon>Fungi</taxon>
        <taxon>Dikarya</taxon>
        <taxon>Basidiomycota</taxon>
        <taxon>Agaricomycotina</taxon>
        <taxon>Agaricomycetes</taxon>
        <taxon>Russulales</taxon>
        <taxon>Hericiaceae</taxon>
        <taxon>Dentipellis</taxon>
    </lineage>
</organism>
<feature type="compositionally biased region" description="Polar residues" evidence="2">
    <location>
        <begin position="167"/>
        <end position="180"/>
    </location>
</feature>
<evidence type="ECO:0000256" key="2">
    <source>
        <dbReference type="SAM" id="MobiDB-lite"/>
    </source>
</evidence>
<feature type="region of interest" description="Disordered" evidence="2">
    <location>
        <begin position="76"/>
        <end position="235"/>
    </location>
</feature>
<feature type="region of interest" description="Disordered" evidence="2">
    <location>
        <begin position="309"/>
        <end position="336"/>
    </location>
</feature>
<comment type="caution">
    <text evidence="3">The sequence shown here is derived from an EMBL/GenBank/DDBJ whole genome shotgun (WGS) entry which is preliminary data.</text>
</comment>
<reference evidence="3 4" key="1">
    <citation type="submission" date="2019-02" db="EMBL/GenBank/DDBJ databases">
        <title>Genome sequencing of the rare red list fungi Dentipellis fragilis.</title>
        <authorList>
            <person name="Buettner E."/>
            <person name="Kellner H."/>
        </authorList>
    </citation>
    <scope>NUCLEOTIDE SEQUENCE [LARGE SCALE GENOMIC DNA]</scope>
    <source>
        <strain evidence="3 4">DSM 105465</strain>
    </source>
</reference>
<feature type="compositionally biased region" description="Polar residues" evidence="2">
    <location>
        <begin position="137"/>
        <end position="152"/>
    </location>
</feature>
<dbReference type="STRING" id="205917.A0A4Y9ZDU4"/>
<dbReference type="Proteomes" id="UP000298327">
    <property type="component" value="Unassembled WGS sequence"/>
</dbReference>
<proteinExistence type="predicted"/>
<protein>
    <submittedName>
        <fullName evidence="3">Uncharacterized protein</fullName>
    </submittedName>
</protein>
<name>A0A4Y9ZDU4_9AGAM</name>
<dbReference type="EMBL" id="SEOQ01000018">
    <property type="protein sequence ID" value="TFY72320.1"/>
    <property type="molecule type" value="Genomic_DNA"/>
</dbReference>
<feature type="region of interest" description="Disordered" evidence="2">
    <location>
        <begin position="351"/>
        <end position="474"/>
    </location>
</feature>
<accession>A0A4Y9ZDU4</accession>
<dbReference type="OrthoDB" id="2505754at2759"/>
<gene>
    <name evidence="3" type="ORF">EVG20_g692</name>
</gene>
<evidence type="ECO:0000256" key="1">
    <source>
        <dbReference type="SAM" id="Coils"/>
    </source>
</evidence>
<keyword evidence="1" id="KW-0175">Coiled coil</keyword>
<sequence length="474" mass="50340">MSSHEEEHNGIVDAAQRPHSFDLTLELERQLDNESLPNSPRGARPQSLDPHVLASIVTNLRLSLAEATKERDDLKTALDASQAKERGLSDELHRMTEKQATMNEELDAARRKSKDDEESITMLRSKVEESRRGLMRLQTQSRRVSQASNMSIDLSRASVSFGPPSSKRASFTPLTGSGASRMSAHRRISSVSDSNVAWSDPMQGDQSLPPASPTSQTITLPDVSTSPPPAHSRRFSGLFGRVPVPEDAEAPAKAHSVEIEALRQEVKILKDALEEARHELTESTEAREASETCVSALRAFIAENNVGLSSAGKSTVPATRVDDGERKGSISSGSGGTGRWGFKLWRAEGSGSAGSATEMGISSASTRASSTTAPPGEPLSKKLGGLFGGRGSGPSTATPPRLQPPVQEPMYNGSDVSSLADSVEPVSPVSEQPSIGVVVQDGSASSSPELGRSAEGMKTEDQPRDAGQGRMGLE</sequence>
<feature type="compositionally biased region" description="Basic and acidic residues" evidence="2">
    <location>
        <begin position="455"/>
        <end position="464"/>
    </location>
</feature>
<evidence type="ECO:0000313" key="3">
    <source>
        <dbReference type="EMBL" id="TFY72320.1"/>
    </source>
</evidence>
<keyword evidence="4" id="KW-1185">Reference proteome</keyword>
<dbReference type="AlphaFoldDB" id="A0A4Y9ZDU4"/>
<feature type="coiled-coil region" evidence="1">
    <location>
        <begin position="252"/>
        <end position="286"/>
    </location>
</feature>
<evidence type="ECO:0000313" key="4">
    <source>
        <dbReference type="Proteomes" id="UP000298327"/>
    </source>
</evidence>